<accession>A0A1I7BUU0</accession>
<evidence type="ECO:0000313" key="2">
    <source>
        <dbReference type="EMBL" id="SFT90919.1"/>
    </source>
</evidence>
<dbReference type="RefSeq" id="WP_090253224.1">
    <property type="nucleotide sequence ID" value="NZ_FPAS01000007.1"/>
</dbReference>
<name>A0A1I7BUU0_9FLAO</name>
<gene>
    <name evidence="2" type="ORF">SAMN05216474_3104</name>
</gene>
<keyword evidence="3" id="KW-1185">Reference proteome</keyword>
<dbReference type="EMBL" id="FPAS01000007">
    <property type="protein sequence ID" value="SFT90919.1"/>
    <property type="molecule type" value="Genomic_DNA"/>
</dbReference>
<proteinExistence type="predicted"/>
<keyword evidence="1" id="KW-0732">Signal</keyword>
<dbReference type="AlphaFoldDB" id="A0A1I7BUU0"/>
<dbReference type="STRING" id="477690.SAMN05216474_3104"/>
<feature type="chain" id="PRO_5014951873" description="Lipocalin-like domain-containing protein" evidence="1">
    <location>
        <begin position="20"/>
        <end position="130"/>
    </location>
</feature>
<evidence type="ECO:0000313" key="3">
    <source>
        <dbReference type="Proteomes" id="UP000236454"/>
    </source>
</evidence>
<reference evidence="2 3" key="1">
    <citation type="submission" date="2016-10" db="EMBL/GenBank/DDBJ databases">
        <authorList>
            <person name="de Groot N.N."/>
        </authorList>
    </citation>
    <scope>NUCLEOTIDE SEQUENCE [LARGE SCALE GENOMIC DNA]</scope>
    <source>
        <strain evidence="2 3">CGMCC 1.7005</strain>
    </source>
</reference>
<protein>
    <recommendedName>
        <fullName evidence="4">Lipocalin-like domain-containing protein</fullName>
    </recommendedName>
</protein>
<dbReference type="Proteomes" id="UP000236454">
    <property type="component" value="Unassembled WGS sequence"/>
</dbReference>
<sequence>MNKLLLLLLFIGLSLNLSSQDTIKIRAAKPKLYQGVSTEIASWYLYFSNEVYYLCKLPNKRTKEAMDWFEKRKDSQNVYKGSLYEGKDTTLTLSKENNSSEKLKFYFHQGEGVIVLVSTTDGVKFKFNEV</sequence>
<evidence type="ECO:0008006" key="4">
    <source>
        <dbReference type="Google" id="ProtNLM"/>
    </source>
</evidence>
<feature type="signal peptide" evidence="1">
    <location>
        <begin position="1"/>
        <end position="19"/>
    </location>
</feature>
<organism evidence="2 3">
    <name type="scientific">Lishizhenia tianjinensis</name>
    <dbReference type="NCBI Taxonomy" id="477690"/>
    <lineage>
        <taxon>Bacteria</taxon>
        <taxon>Pseudomonadati</taxon>
        <taxon>Bacteroidota</taxon>
        <taxon>Flavobacteriia</taxon>
        <taxon>Flavobacteriales</taxon>
        <taxon>Crocinitomicaceae</taxon>
        <taxon>Lishizhenia</taxon>
    </lineage>
</organism>
<evidence type="ECO:0000256" key="1">
    <source>
        <dbReference type="SAM" id="SignalP"/>
    </source>
</evidence>